<dbReference type="PROSITE" id="PS00107">
    <property type="entry name" value="PROTEIN_KINASE_ATP"/>
    <property type="match status" value="1"/>
</dbReference>
<dbReference type="GO" id="GO:0004674">
    <property type="term" value="F:protein serine/threonine kinase activity"/>
    <property type="evidence" value="ECO:0007669"/>
    <property type="project" value="UniProtKB-KW"/>
</dbReference>
<dbReference type="Proteomes" id="UP000318571">
    <property type="component" value="Chromosome 6"/>
</dbReference>
<dbReference type="PANTHER" id="PTHR24198">
    <property type="entry name" value="ANKYRIN REPEAT AND PROTEIN KINASE DOMAIN-CONTAINING PROTEIN"/>
    <property type="match status" value="1"/>
</dbReference>
<evidence type="ECO:0000256" key="12">
    <source>
        <dbReference type="ARBA" id="ARBA00048679"/>
    </source>
</evidence>
<feature type="domain" description="Protein kinase" evidence="16">
    <location>
        <begin position="1853"/>
        <end position="2154"/>
    </location>
</feature>
<evidence type="ECO:0000256" key="9">
    <source>
        <dbReference type="ARBA" id="ARBA00022840"/>
    </source>
</evidence>
<evidence type="ECO:0000256" key="5">
    <source>
        <dbReference type="ARBA" id="ARBA00022679"/>
    </source>
</evidence>
<gene>
    <name evidence="18" type="ORF">TCAL_06066</name>
</gene>
<feature type="binding site" evidence="14">
    <location>
        <position position="1886"/>
    </location>
    <ligand>
        <name>ATP</name>
        <dbReference type="ChEBI" id="CHEBI:30616"/>
    </ligand>
</feature>
<comment type="catalytic activity">
    <reaction evidence="11">
        <text>L-threonyl-[protein] + ATP = O-phospho-L-threonyl-[protein] + ADP + H(+)</text>
        <dbReference type="Rhea" id="RHEA:46608"/>
        <dbReference type="Rhea" id="RHEA-COMP:11060"/>
        <dbReference type="Rhea" id="RHEA-COMP:11605"/>
        <dbReference type="ChEBI" id="CHEBI:15378"/>
        <dbReference type="ChEBI" id="CHEBI:30013"/>
        <dbReference type="ChEBI" id="CHEBI:30616"/>
        <dbReference type="ChEBI" id="CHEBI:61977"/>
        <dbReference type="ChEBI" id="CHEBI:456216"/>
        <dbReference type="EC" id="2.7.11.1"/>
    </reaction>
</comment>
<feature type="compositionally biased region" description="Basic and acidic residues" evidence="15">
    <location>
        <begin position="1491"/>
        <end position="1504"/>
    </location>
</feature>
<dbReference type="SMART" id="SM00220">
    <property type="entry name" value="S_TKc"/>
    <property type="match status" value="1"/>
</dbReference>
<keyword evidence="5" id="KW-0808">Transferase</keyword>
<sequence>MESLVEVEDFPGRLLHVAALWDNGELLTDLLHGEERACLDARDSLGRTALHAAATNPASRCLTILLAAGAEVDALCGVKGDGRTPLHVAAEHGHAHNARRLGEAGANLLLRDQMGLTALDLAEKGHHEKCAQVLREMARFQEDERLALLQSLRTSCVGGDLTALRAVIDPLDAPTISALVNHASSGSNTLLFKASEYGHRELVQYLIERGADGRSHPVTKYSPLYIGAYNGHRDVVELLLRRFPKLIQVLTVEQWSPLHAACINGHSTIFEILLKYPFRSELMRTFRDKTGQWSYDLAFDVNQCDVTGQSVLYLACCIGNQKIVDTLLTLRVRARKVTALAGNDPSVSVPVQSQSQDDMSLESLQKKAKVTGIQALISKLRGGGSQNDDSLLADDEKWWNPVDLDLYCNNGQETALHHAVKRREHTIVSRLLRAGANPNLANHDVENEINKKGISDFNHSHHSFAKGLASSLAYSSIFPSTSVMINWHNQGGYLHTISEQYIIDATMRLNPKLKLSPKFQFSAIHAVTRLDLSNNQLTDIPDCIWSMQSLKFLNLAQNKLDSLPSNIHRKIGLSALRSARSSLYSCPWLEEIQLQDNRLETLPAAMFGLPSLMCLDVSNNKLQFLPYELWSASKLKELNLSFNLLSELPGTRFPLKEDDDNSTCSTSHPARDSSSISDLSLAETDSDLDDTNLASGEYPSNTDDDSSSSLKQSNAEKRKCLEKSEVRHLNLWSGCVDVVDRVSADIKDANEESSCLMSLNLAHNSFTVVPRCLSCLCPSLARLNLAYNSLTKSGAISNYPQSIKHLDLSNNQINDWLGETSRYAFNDNYCYSLVEQPQVDEDPPNTNKKFSRMMQRQSVAKINACVHKKHPRLENLRTLILSGNALTYVNFYSRGDLDGSGSQNSEDNVVISDPTAGDRNVVMTNLKSYRIVFPALSMLDVSNNEIHAIPSTLNDLVNLSVLNISGNTKVTELPPQMGLLNKLWNLNTAGCSLQEPLLTMTSSKAYKTSDIIGYLRSVLENSKPYARIKLMVVGIQGIGKTTLLEQLRQESGSSFRRKPMEHWAKRMGNKNINMKTGKGVSISTVGVDIGDWTFEKRAERGHPSFGPVVFRTWDFGGQTEYYATHQYFLSKRSLYLVVWKITDGERGVNEIMQWLINIQARAPNSPVIIVGTHYDVVKDEFPPSFSEYLQQKIRGRFINISDPEKCGLPRVLDSIEISCKTKFNVRILANLLYETAFNLKSPGSKTRLLEQKIPATYLALEDLIAALSSELKAQGSDPVLNQEQFEETINLELEKRFHLKFRDNTELNQATKFLHENGLLLHYDDATLRDLYFLDPQWLCDILSHVVTIREINPFAKNGVMRLEDLRHVFKSSASISVTAKSYIVNLLNKFEVALTWDSRTLLIPSLLPTEQQMRSGVPGMDLRVKIAVRSRGWGFRGRRAGHQIAATTASAASSNEKTYNRSRSVPARQLLKGGKLKISGPVVESSSGGAKEKSKESDKDYEMTRRSEAEHAIHRLCLMSYFPSGFWSRLLTRILADDTVVEIVRSYFIIPEEINQDPVLTKIFVDQKPEWVCWQTGIELRYMETTLFSLKQVQHKIQGQHDYSNYEMVIYLEECWNPVDSQQSSIMEVILPQDTVVIKRTVLPTNQGESIGYQAIVLDPNPKSVCQLLALAVEHIDTLLEDWYPSLGTRFLHTSEGKMLVTRLIPCPRCLAEGKAREAVVNNGQSWQDWSFLPDKLQREAQIRHQSRESATSDKDSGVGQESPRGSRKSTTDSVGVEAKEQDEGGGDPEGSSSSSVDEKVYSFLVEQTILEAFEGTNPHCPKHGDLVLGHIAPDTVFLDLDERLRISNENIKQGDLIGRGAFGFVYESVCKLRGSNVHRNVAVKMLQPIDPGPNARESTEAAFKINRSKWERDPLQYACKAYCSARQELNILIHLKHSHIVPLIGICSNPLSIVLELAPQGALDQKLNQYRRFGDKISAKSVQLTILQVARALEYLHQHHIIYRDLKSENVLVWQLPEPFSKSPVQDVHMKLADYGISRPTLPTGTKGFGGTEGFMAPEIVKYNGEEEYTEKVDTFSFGMFIYELLTLQQPFTGFESVKELILEGGRPPITYKELAYPTYFIDLMVMCWSQQPRDRPTASQLVSISSAPEFLHLVDAVALNYGLCCAHAIVPSVSSKQNTELWMTCSSAFDERPQLHVLEVNPLGWQDHLILKTNLSHNVTSMCLVNNSAVWFGDNLGFIHAYSTAQYSRIFSYKMEPDELEDAAPVRSIHYLPDIQRVCVAMHNGRMFLCCANVIPRAEEGCEGTFLITELGSATCIHCVTSINRGKSVEIWCGESHGALSVFTLKDGIVTSQEVINHHDPVIENIEVLQVISQEYKGVSNESGSALIWTSIYPGSVIYQWQTGDKRGIKNRLDCSKLVPSSESLKTIAIDEHFSPGRCQIASMAILEHKLYIGTSWGCLVVVDAVSMRPLSVFRPFSEGIQAIIPIVPPMPKATRHPLMVTLGKGYRSLIGRFVPDRRLRLSSEEGELLVESDIMSALLWKPDDWLCD</sequence>
<dbReference type="FunFam" id="3.40.50.300:FF:001518">
    <property type="entry name" value="Leucine-rich repeat kinase, isoform C"/>
    <property type="match status" value="1"/>
</dbReference>
<evidence type="ECO:0000259" key="17">
    <source>
        <dbReference type="PROSITE" id="PS51424"/>
    </source>
</evidence>
<keyword evidence="7 14" id="KW-0547">Nucleotide-binding</keyword>
<evidence type="ECO:0000256" key="11">
    <source>
        <dbReference type="ARBA" id="ARBA00047899"/>
    </source>
</evidence>
<feature type="compositionally biased region" description="Basic and acidic residues" evidence="15">
    <location>
        <begin position="1743"/>
        <end position="1758"/>
    </location>
</feature>
<accession>A0A553PQ43</accession>
<dbReference type="Gene3D" id="1.10.510.10">
    <property type="entry name" value="Transferase(Phosphotransferase) domain 1"/>
    <property type="match status" value="1"/>
</dbReference>
<evidence type="ECO:0000256" key="2">
    <source>
        <dbReference type="ARBA" id="ARBA00012513"/>
    </source>
</evidence>
<evidence type="ECO:0000256" key="6">
    <source>
        <dbReference type="ARBA" id="ARBA00022737"/>
    </source>
</evidence>
<dbReference type="Pfam" id="PF12796">
    <property type="entry name" value="Ank_2"/>
    <property type="match status" value="2"/>
</dbReference>
<evidence type="ECO:0000259" key="16">
    <source>
        <dbReference type="PROSITE" id="PS50011"/>
    </source>
</evidence>
<dbReference type="Gene3D" id="3.40.50.300">
    <property type="entry name" value="P-loop containing nucleotide triphosphate hydrolases"/>
    <property type="match status" value="1"/>
</dbReference>
<evidence type="ECO:0000256" key="10">
    <source>
        <dbReference type="ARBA" id="ARBA00023043"/>
    </source>
</evidence>
<dbReference type="Pfam" id="PF12799">
    <property type="entry name" value="LRR_4"/>
    <property type="match status" value="1"/>
</dbReference>
<dbReference type="InterPro" id="IPR008271">
    <property type="entry name" value="Ser/Thr_kinase_AS"/>
</dbReference>
<dbReference type="PRINTS" id="PR01415">
    <property type="entry name" value="ANKYRIN"/>
</dbReference>
<dbReference type="InterPro" id="IPR020859">
    <property type="entry name" value="ROC"/>
</dbReference>
<dbReference type="Pfam" id="PF08477">
    <property type="entry name" value="Roc"/>
    <property type="match status" value="1"/>
</dbReference>
<evidence type="ECO:0000256" key="8">
    <source>
        <dbReference type="ARBA" id="ARBA00022777"/>
    </source>
</evidence>
<comment type="catalytic activity">
    <reaction evidence="12">
        <text>L-seryl-[protein] + ATP = O-phospho-L-seryl-[protein] + ADP + H(+)</text>
        <dbReference type="Rhea" id="RHEA:17989"/>
        <dbReference type="Rhea" id="RHEA-COMP:9863"/>
        <dbReference type="Rhea" id="RHEA-COMP:11604"/>
        <dbReference type="ChEBI" id="CHEBI:15378"/>
        <dbReference type="ChEBI" id="CHEBI:29999"/>
        <dbReference type="ChEBI" id="CHEBI:30616"/>
        <dbReference type="ChEBI" id="CHEBI:83421"/>
        <dbReference type="ChEBI" id="CHEBI:456216"/>
        <dbReference type="EC" id="2.7.11.1"/>
    </reaction>
</comment>
<evidence type="ECO:0000256" key="15">
    <source>
        <dbReference type="SAM" id="MobiDB-lite"/>
    </source>
</evidence>
<dbReference type="GO" id="GO:0005737">
    <property type="term" value="C:cytoplasm"/>
    <property type="evidence" value="ECO:0007669"/>
    <property type="project" value="UniProtKB-ARBA"/>
</dbReference>
<dbReference type="EC" id="2.7.11.1" evidence="2"/>
<feature type="region of interest" description="Disordered" evidence="15">
    <location>
        <begin position="1480"/>
        <end position="1504"/>
    </location>
</feature>
<dbReference type="Pfam" id="PF13855">
    <property type="entry name" value="LRR_8"/>
    <property type="match status" value="1"/>
</dbReference>
<dbReference type="SUPFAM" id="SSF56112">
    <property type="entry name" value="Protein kinase-like (PK-like)"/>
    <property type="match status" value="1"/>
</dbReference>
<dbReference type="SUPFAM" id="SSF48403">
    <property type="entry name" value="Ankyrin repeat"/>
    <property type="match status" value="1"/>
</dbReference>
<dbReference type="GO" id="GO:0005524">
    <property type="term" value="F:ATP binding"/>
    <property type="evidence" value="ECO:0007669"/>
    <property type="project" value="UniProtKB-UniRule"/>
</dbReference>
<proteinExistence type="predicted"/>
<dbReference type="Pfam" id="PF00023">
    <property type="entry name" value="Ank"/>
    <property type="match status" value="1"/>
</dbReference>
<keyword evidence="9 14" id="KW-0067">ATP-binding</keyword>
<evidence type="ECO:0000256" key="3">
    <source>
        <dbReference type="ARBA" id="ARBA00022527"/>
    </source>
</evidence>
<evidence type="ECO:0000256" key="13">
    <source>
        <dbReference type="PROSITE-ProRule" id="PRU00023"/>
    </source>
</evidence>
<evidence type="ECO:0000256" key="1">
    <source>
        <dbReference type="ARBA" id="ARBA00001946"/>
    </source>
</evidence>
<feature type="compositionally biased region" description="Polar residues" evidence="15">
    <location>
        <begin position="662"/>
        <end position="678"/>
    </location>
</feature>
<dbReference type="PROSITE" id="PS50011">
    <property type="entry name" value="PROTEIN_KINASE_DOM"/>
    <property type="match status" value="1"/>
</dbReference>
<dbReference type="Pfam" id="PF16095">
    <property type="entry name" value="COR-A"/>
    <property type="match status" value="1"/>
</dbReference>
<keyword evidence="19" id="KW-1185">Reference proteome</keyword>
<feature type="repeat" description="ANK" evidence="13">
    <location>
        <begin position="45"/>
        <end position="77"/>
    </location>
</feature>
<dbReference type="GO" id="GO:0009966">
    <property type="term" value="P:regulation of signal transduction"/>
    <property type="evidence" value="ECO:0007669"/>
    <property type="project" value="UniProtKB-ARBA"/>
</dbReference>
<dbReference type="InterPro" id="IPR027417">
    <property type="entry name" value="P-loop_NTPase"/>
</dbReference>
<comment type="cofactor">
    <cofactor evidence="1">
        <name>Mg(2+)</name>
        <dbReference type="ChEBI" id="CHEBI:18420"/>
    </cofactor>
</comment>
<keyword evidence="3" id="KW-0723">Serine/threonine-protein kinase</keyword>
<dbReference type="InterPro" id="IPR036388">
    <property type="entry name" value="WH-like_DNA-bd_sf"/>
</dbReference>
<evidence type="ECO:0000256" key="7">
    <source>
        <dbReference type="ARBA" id="ARBA00022741"/>
    </source>
</evidence>
<dbReference type="InterPro" id="IPR001611">
    <property type="entry name" value="Leu-rich_rpt"/>
</dbReference>
<feature type="compositionally biased region" description="Polar residues" evidence="15">
    <location>
        <begin position="692"/>
        <end position="713"/>
    </location>
</feature>
<dbReference type="PROSITE" id="PS51424">
    <property type="entry name" value="ROC"/>
    <property type="match status" value="1"/>
</dbReference>
<keyword evidence="6" id="KW-0677">Repeat</keyword>
<dbReference type="Pfam" id="PF00069">
    <property type="entry name" value="Pkinase"/>
    <property type="match status" value="1"/>
</dbReference>
<keyword evidence="8" id="KW-0418">Kinase</keyword>
<dbReference type="InterPro" id="IPR011009">
    <property type="entry name" value="Kinase-like_dom_sf"/>
</dbReference>
<dbReference type="PROSITE" id="PS50088">
    <property type="entry name" value="ANK_REPEAT"/>
    <property type="match status" value="4"/>
</dbReference>
<feature type="repeat" description="ANK" evidence="13">
    <location>
        <begin position="411"/>
        <end position="443"/>
    </location>
</feature>
<dbReference type="InterPro" id="IPR000719">
    <property type="entry name" value="Prot_kinase_dom"/>
</dbReference>
<dbReference type="SMART" id="SM00248">
    <property type="entry name" value="ANK"/>
    <property type="match status" value="8"/>
</dbReference>
<keyword evidence="4" id="KW-0433">Leucine-rich repeat</keyword>
<dbReference type="EMBL" id="VCGU01000002">
    <property type="protein sequence ID" value="TRY79802.1"/>
    <property type="molecule type" value="Genomic_DNA"/>
</dbReference>
<evidence type="ECO:0000313" key="19">
    <source>
        <dbReference type="Proteomes" id="UP000318571"/>
    </source>
</evidence>
<name>A0A553PQ43_TIGCA</name>
<dbReference type="SUPFAM" id="SSF52540">
    <property type="entry name" value="P-loop containing nucleoside triphosphate hydrolases"/>
    <property type="match status" value="1"/>
</dbReference>
<dbReference type="Gene3D" id="1.25.40.20">
    <property type="entry name" value="Ankyrin repeat-containing domain"/>
    <property type="match status" value="3"/>
</dbReference>
<feature type="domain" description="Roc" evidence="17">
    <location>
        <begin position="1021"/>
        <end position="1239"/>
    </location>
</feature>
<evidence type="ECO:0000256" key="4">
    <source>
        <dbReference type="ARBA" id="ARBA00022614"/>
    </source>
</evidence>
<dbReference type="SMART" id="SM00369">
    <property type="entry name" value="LRR_TYP"/>
    <property type="match status" value="8"/>
</dbReference>
<feature type="region of interest" description="Disordered" evidence="15">
    <location>
        <begin position="1743"/>
        <end position="1798"/>
    </location>
</feature>
<dbReference type="Gene3D" id="1.10.10.2200">
    <property type="match status" value="1"/>
</dbReference>
<protein>
    <recommendedName>
        <fullName evidence="2">non-specific serine/threonine protein kinase</fullName>
        <ecNumber evidence="2">2.7.11.1</ecNumber>
    </recommendedName>
</protein>
<dbReference type="InterPro" id="IPR036770">
    <property type="entry name" value="Ankyrin_rpt-contain_sf"/>
</dbReference>
<dbReference type="PROSITE" id="PS50297">
    <property type="entry name" value="ANK_REP_REGION"/>
    <property type="match status" value="4"/>
</dbReference>
<dbReference type="Gene3D" id="1.10.10.10">
    <property type="entry name" value="Winged helix-like DNA-binding domain superfamily/Winged helix DNA-binding domain"/>
    <property type="match status" value="1"/>
</dbReference>
<dbReference type="SUPFAM" id="SSF50978">
    <property type="entry name" value="WD40 repeat-like"/>
    <property type="match status" value="1"/>
</dbReference>
<feature type="repeat" description="ANK" evidence="13">
    <location>
        <begin position="186"/>
        <end position="212"/>
    </location>
</feature>
<dbReference type="Gene3D" id="3.30.70.1390">
    <property type="entry name" value="ROC domain from the Parkinson's disease-associated leucine-rich repeat kinase 2"/>
    <property type="match status" value="1"/>
</dbReference>
<dbReference type="InterPro" id="IPR036322">
    <property type="entry name" value="WD40_repeat_dom_sf"/>
</dbReference>
<dbReference type="InterPro" id="IPR017441">
    <property type="entry name" value="Protein_kinase_ATP_BS"/>
</dbReference>
<dbReference type="InterPro" id="IPR003591">
    <property type="entry name" value="Leu-rich_rpt_typical-subtyp"/>
</dbReference>
<dbReference type="InterPro" id="IPR002110">
    <property type="entry name" value="Ankyrin_rpt"/>
</dbReference>
<dbReference type="FunFam" id="1.10.510.10:FF:001242">
    <property type="entry name" value="Leucine-rich repeat serine/threonine-protein kinase 1"/>
    <property type="match status" value="1"/>
</dbReference>
<dbReference type="PROSITE" id="PS00108">
    <property type="entry name" value="PROTEIN_KINASE_ST"/>
    <property type="match status" value="1"/>
</dbReference>
<dbReference type="OMA" id="NSQDSWG"/>
<evidence type="ECO:0000313" key="18">
    <source>
        <dbReference type="EMBL" id="TRY79802.1"/>
    </source>
</evidence>
<dbReference type="Gene3D" id="3.80.10.10">
    <property type="entry name" value="Ribonuclease Inhibitor"/>
    <property type="match status" value="4"/>
</dbReference>
<comment type="caution">
    <text evidence="18">The sequence shown here is derived from an EMBL/GenBank/DDBJ whole genome shotgun (WGS) entry which is preliminary data.</text>
</comment>
<dbReference type="InterPro" id="IPR025875">
    <property type="entry name" value="Leu-rich_rpt_4"/>
</dbReference>
<dbReference type="SMART" id="SM00364">
    <property type="entry name" value="LRR_BAC"/>
    <property type="match status" value="7"/>
</dbReference>
<organism evidence="18 19">
    <name type="scientific">Tigriopus californicus</name>
    <name type="common">Marine copepod</name>
    <dbReference type="NCBI Taxonomy" id="6832"/>
    <lineage>
        <taxon>Eukaryota</taxon>
        <taxon>Metazoa</taxon>
        <taxon>Ecdysozoa</taxon>
        <taxon>Arthropoda</taxon>
        <taxon>Crustacea</taxon>
        <taxon>Multicrustacea</taxon>
        <taxon>Hexanauplia</taxon>
        <taxon>Copepoda</taxon>
        <taxon>Harpacticoida</taxon>
        <taxon>Harpacticidae</taxon>
        <taxon>Tigriopus</taxon>
    </lineage>
</organism>
<feature type="region of interest" description="Disordered" evidence="15">
    <location>
        <begin position="656"/>
        <end position="714"/>
    </location>
</feature>
<keyword evidence="10 13" id="KW-0040">ANK repeat</keyword>
<evidence type="ECO:0000256" key="14">
    <source>
        <dbReference type="PROSITE-ProRule" id="PRU10141"/>
    </source>
</evidence>
<dbReference type="GO" id="GO:0005525">
    <property type="term" value="F:GTP binding"/>
    <property type="evidence" value="ECO:0007669"/>
    <property type="project" value="UniProtKB-KW"/>
</dbReference>
<dbReference type="STRING" id="6832.A0A553PQ43"/>
<dbReference type="InterPro" id="IPR056602">
    <property type="entry name" value="Beta-prop_LRRK2"/>
</dbReference>
<feature type="repeat" description="ANK" evidence="13">
    <location>
        <begin position="81"/>
        <end position="113"/>
    </location>
</feature>
<dbReference type="PROSITE" id="PS51450">
    <property type="entry name" value="LRR"/>
    <property type="match status" value="4"/>
</dbReference>
<dbReference type="PANTHER" id="PTHR24198:SF169">
    <property type="entry name" value="NON-SPECIFIC SERINE_THREONINE PROTEIN KINASE"/>
    <property type="match status" value="1"/>
</dbReference>
<dbReference type="InterPro" id="IPR032171">
    <property type="entry name" value="COR-A"/>
</dbReference>
<dbReference type="Pfam" id="PF23748">
    <property type="entry name" value="Beta-prop_LRRK2"/>
    <property type="match status" value="1"/>
</dbReference>
<dbReference type="SUPFAM" id="SSF52058">
    <property type="entry name" value="L domain-like"/>
    <property type="match status" value="1"/>
</dbReference>
<dbReference type="InterPro" id="IPR032675">
    <property type="entry name" value="LRR_dom_sf"/>
</dbReference>
<reference evidence="18 19" key="1">
    <citation type="journal article" date="2018" name="Nat. Ecol. Evol.">
        <title>Genomic signatures of mitonuclear coevolution across populations of Tigriopus californicus.</title>
        <authorList>
            <person name="Barreto F.S."/>
            <person name="Watson E.T."/>
            <person name="Lima T.G."/>
            <person name="Willett C.S."/>
            <person name="Edmands S."/>
            <person name="Li W."/>
            <person name="Burton R.S."/>
        </authorList>
    </citation>
    <scope>NUCLEOTIDE SEQUENCE [LARGE SCALE GENOMIC DNA]</scope>
    <source>
        <strain evidence="18 19">San Diego</strain>
    </source>
</reference>